<comment type="caution">
    <text evidence="1">The sequence shown here is derived from an EMBL/GenBank/DDBJ whole genome shotgun (WGS) entry which is preliminary data.</text>
</comment>
<evidence type="ECO:0000313" key="2">
    <source>
        <dbReference type="Proteomes" id="UP000324585"/>
    </source>
</evidence>
<gene>
    <name evidence="1" type="ORF">FVE85_9321</name>
</gene>
<proteinExistence type="predicted"/>
<organism evidence="1 2">
    <name type="scientific">Porphyridium purpureum</name>
    <name type="common">Red alga</name>
    <name type="synonym">Porphyridium cruentum</name>
    <dbReference type="NCBI Taxonomy" id="35688"/>
    <lineage>
        <taxon>Eukaryota</taxon>
        <taxon>Rhodophyta</taxon>
        <taxon>Bangiophyceae</taxon>
        <taxon>Porphyridiales</taxon>
        <taxon>Porphyridiaceae</taxon>
        <taxon>Porphyridium</taxon>
    </lineage>
</organism>
<name>A0A5J4YNP6_PORPP</name>
<accession>A0A5J4YNP6</accession>
<protein>
    <submittedName>
        <fullName evidence="1">Uncharacterized protein</fullName>
    </submittedName>
</protein>
<reference evidence="2" key="1">
    <citation type="journal article" date="2019" name="Nat. Commun.">
        <title>Expansion of phycobilisome linker gene families in mesophilic red algae.</title>
        <authorList>
            <person name="Lee J."/>
            <person name="Kim D."/>
            <person name="Bhattacharya D."/>
            <person name="Yoon H.S."/>
        </authorList>
    </citation>
    <scope>NUCLEOTIDE SEQUENCE [LARGE SCALE GENOMIC DNA]</scope>
    <source>
        <strain evidence="2">CCMP 1328</strain>
    </source>
</reference>
<keyword evidence="2" id="KW-1185">Reference proteome</keyword>
<dbReference type="AlphaFoldDB" id="A0A5J4YNP6"/>
<sequence length="191" mass="21271">MIDVAGLMKKLRSEVDFAALSFLKRMKHVNLQVELRMETWLQDEPSIEKRHRVFDTWEDSVPSPLSARERFRFLQKAGRALETIPEEDEGEIDNDACESDTGSEAEVSFAPCGLVSSEKSGSVAGIRQNPSGTLCVFRAGQLTRTTAALQKMANIEILAGFCNVPWEDGMPVSQPFRKARSHIATNGLVRM</sequence>
<dbReference type="EMBL" id="VRMN01000008">
    <property type="protein sequence ID" value="KAA8493049.1"/>
    <property type="molecule type" value="Genomic_DNA"/>
</dbReference>
<dbReference type="Proteomes" id="UP000324585">
    <property type="component" value="Unassembled WGS sequence"/>
</dbReference>
<evidence type="ECO:0000313" key="1">
    <source>
        <dbReference type="EMBL" id="KAA8493049.1"/>
    </source>
</evidence>